<dbReference type="Pfam" id="PF05139">
    <property type="entry name" value="Erythro_esteras"/>
    <property type="match status" value="1"/>
</dbReference>
<dbReference type="Gene3D" id="3.40.1660.10">
    <property type="entry name" value="EreA-like (biosynthetic domain)"/>
    <property type="match status" value="1"/>
</dbReference>
<dbReference type="PANTHER" id="PTHR31299">
    <property type="entry name" value="ESTERASE, PUTATIVE (AFU_ORTHOLOGUE AFUA_1G05850)-RELATED"/>
    <property type="match status" value="1"/>
</dbReference>
<keyword evidence="3" id="KW-1185">Reference proteome</keyword>
<dbReference type="RefSeq" id="WP_190138397.1">
    <property type="nucleotide sequence ID" value="NZ_BNBT01000094.1"/>
</dbReference>
<feature type="signal peptide" evidence="1">
    <location>
        <begin position="1"/>
        <end position="34"/>
    </location>
</feature>
<dbReference type="Gene3D" id="1.20.1440.30">
    <property type="entry name" value="Biosynthetic Protein domain"/>
    <property type="match status" value="1"/>
</dbReference>
<dbReference type="GO" id="GO:0046677">
    <property type="term" value="P:response to antibiotic"/>
    <property type="evidence" value="ECO:0007669"/>
    <property type="project" value="InterPro"/>
</dbReference>
<organism evidence="2 3">
    <name type="scientific">Streptomyces longispororuber</name>
    <dbReference type="NCBI Taxonomy" id="68230"/>
    <lineage>
        <taxon>Bacteria</taxon>
        <taxon>Bacillati</taxon>
        <taxon>Actinomycetota</taxon>
        <taxon>Actinomycetes</taxon>
        <taxon>Kitasatosporales</taxon>
        <taxon>Streptomycetaceae</taxon>
        <taxon>Streptomyces</taxon>
    </lineage>
</organism>
<name>A0A918ZYA3_9ACTN</name>
<dbReference type="InterPro" id="IPR014622">
    <property type="entry name" value="UCP036794_erythomycin"/>
</dbReference>
<dbReference type="Proteomes" id="UP000608024">
    <property type="component" value="Unassembled WGS sequence"/>
</dbReference>
<dbReference type="EMBL" id="BNBT01000094">
    <property type="protein sequence ID" value="GHE76697.1"/>
    <property type="molecule type" value="Genomic_DNA"/>
</dbReference>
<dbReference type="PANTHER" id="PTHR31299:SF0">
    <property type="entry name" value="ESTERASE, PUTATIVE (AFU_ORTHOLOGUE AFUA_1G05850)-RELATED"/>
    <property type="match status" value="1"/>
</dbReference>
<reference evidence="2" key="2">
    <citation type="submission" date="2020-09" db="EMBL/GenBank/DDBJ databases">
        <authorList>
            <person name="Sun Q."/>
            <person name="Ohkuma M."/>
        </authorList>
    </citation>
    <scope>NUCLEOTIDE SEQUENCE</scope>
    <source>
        <strain evidence="2">JCM 4784</strain>
    </source>
</reference>
<evidence type="ECO:0008006" key="4">
    <source>
        <dbReference type="Google" id="ProtNLM"/>
    </source>
</evidence>
<evidence type="ECO:0000313" key="3">
    <source>
        <dbReference type="Proteomes" id="UP000608024"/>
    </source>
</evidence>
<keyword evidence="1" id="KW-0732">Signal</keyword>
<dbReference type="AlphaFoldDB" id="A0A918ZYA3"/>
<evidence type="ECO:0000256" key="1">
    <source>
        <dbReference type="SAM" id="SignalP"/>
    </source>
</evidence>
<evidence type="ECO:0000313" key="2">
    <source>
        <dbReference type="EMBL" id="GHE76697.1"/>
    </source>
</evidence>
<dbReference type="InterPro" id="IPR007815">
    <property type="entry name" value="Emycin_Estase"/>
</dbReference>
<comment type="caution">
    <text evidence="2">The sequence shown here is derived from an EMBL/GenBank/DDBJ whole genome shotgun (WGS) entry which is preliminary data.</text>
</comment>
<proteinExistence type="predicted"/>
<reference evidence="2" key="1">
    <citation type="journal article" date="2014" name="Int. J. Syst. Evol. Microbiol.">
        <title>Complete genome sequence of Corynebacterium casei LMG S-19264T (=DSM 44701T), isolated from a smear-ripened cheese.</title>
        <authorList>
            <consortium name="US DOE Joint Genome Institute (JGI-PGF)"/>
            <person name="Walter F."/>
            <person name="Albersmeier A."/>
            <person name="Kalinowski J."/>
            <person name="Ruckert C."/>
        </authorList>
    </citation>
    <scope>NUCLEOTIDE SEQUENCE</scope>
    <source>
        <strain evidence="2">JCM 4784</strain>
    </source>
</reference>
<protein>
    <recommendedName>
        <fullName evidence="4">Erythromycin esterase</fullName>
    </recommendedName>
</protein>
<dbReference type="InterPro" id="IPR052036">
    <property type="entry name" value="Hydrolase/PRTase-associated"/>
</dbReference>
<gene>
    <name evidence="2" type="ORF">GCM10018785_51220</name>
</gene>
<dbReference type="CDD" id="cd14728">
    <property type="entry name" value="Ere-like"/>
    <property type="match status" value="1"/>
</dbReference>
<dbReference type="Gene3D" id="3.30.1870.10">
    <property type="entry name" value="EreA-like, domain 2"/>
    <property type="match status" value="1"/>
</dbReference>
<dbReference type="PIRSF" id="PIRSF036794">
    <property type="entry name" value="UCP_erythr_ester"/>
    <property type="match status" value="1"/>
</dbReference>
<feature type="chain" id="PRO_5037825228" description="Erythromycin esterase" evidence="1">
    <location>
        <begin position="35"/>
        <end position="458"/>
    </location>
</feature>
<dbReference type="SUPFAM" id="SSF159501">
    <property type="entry name" value="EreA/ChaN-like"/>
    <property type="match status" value="1"/>
</dbReference>
<accession>A0A918ZYA3</accession>
<sequence>MARRVRAARRGRRAAVPLLVAAAGALLAPEAAHAANRAADHAANHAANRADGPVRALERVAHPLRSTAPGGATADLRPLAAMAGDATVVGLGEATHGSHEFFTMKHRVFRHLVEEKGFTTFAQEVSWTTGLRFDAYVRGGPGDVRALVHRELAKTPWDTEEYVALLTWMRAHNDRHPHRPLRFMGNDLNYPGTGREVFDGVTDYVRRHEPDLLPRITELYAPLRRLADGDAHMGRPRAERERLARQARTAYRLLAERRPHHGQRQFAWALQHARSIRQTATLYSFALHTPDGDRRAMLYRDRLMAQNTAWWQRYTGTKVLLSAHNSHVAYASYDPRYPKMQGAFLRDRLGAKYVSVGFTFERGAFLAMPDGGTPWKSFSVPPATRDMNEYTLDRVRHEDFYVDLRTAPKPARAWLRTARPTYTIGAGWPDGPYRVALGPSHDVLIHLHDVTAAHRQRP</sequence>